<dbReference type="InterPro" id="IPR037401">
    <property type="entry name" value="SnoaL-like"/>
</dbReference>
<dbReference type="CDD" id="cd00531">
    <property type="entry name" value="NTF2_like"/>
    <property type="match status" value="1"/>
</dbReference>
<dbReference type="EMBL" id="CP042196">
    <property type="protein sequence ID" value="QDS74944.1"/>
    <property type="molecule type" value="Genomic_DNA"/>
</dbReference>
<protein>
    <recommendedName>
        <fullName evidence="1">SnoaL-like domain-containing protein</fullName>
    </recommendedName>
</protein>
<dbReference type="Gene3D" id="3.10.450.50">
    <property type="match status" value="1"/>
</dbReference>
<organism evidence="2 3">
    <name type="scientific">Venturia effusa</name>
    <dbReference type="NCBI Taxonomy" id="50376"/>
    <lineage>
        <taxon>Eukaryota</taxon>
        <taxon>Fungi</taxon>
        <taxon>Dikarya</taxon>
        <taxon>Ascomycota</taxon>
        <taxon>Pezizomycotina</taxon>
        <taxon>Dothideomycetes</taxon>
        <taxon>Pleosporomycetidae</taxon>
        <taxon>Venturiales</taxon>
        <taxon>Venturiaceae</taxon>
        <taxon>Venturia</taxon>
    </lineage>
</organism>
<evidence type="ECO:0000313" key="2">
    <source>
        <dbReference type="EMBL" id="QDS74944.1"/>
    </source>
</evidence>
<dbReference type="OrthoDB" id="2148716at2759"/>
<reference evidence="2 3" key="1">
    <citation type="submission" date="2019-07" db="EMBL/GenBank/DDBJ databases">
        <title>Finished genome of Venturia effusa.</title>
        <authorList>
            <person name="Young C.A."/>
            <person name="Cox M.P."/>
            <person name="Ganley A.R.D."/>
            <person name="David W.J."/>
        </authorList>
    </citation>
    <scope>NUCLEOTIDE SEQUENCE [LARGE SCALE GENOMIC DNA]</scope>
    <source>
        <strain evidence="3">albino</strain>
    </source>
</reference>
<keyword evidence="3" id="KW-1185">Reference proteome</keyword>
<name>A0A517LH35_9PEZI</name>
<gene>
    <name evidence="2" type="ORF">FKW77_004545</name>
</gene>
<dbReference type="SUPFAM" id="SSF54427">
    <property type="entry name" value="NTF2-like"/>
    <property type="match status" value="1"/>
</dbReference>
<dbReference type="Pfam" id="PF13577">
    <property type="entry name" value="SnoaL_4"/>
    <property type="match status" value="1"/>
</dbReference>
<feature type="domain" description="SnoaL-like" evidence="1">
    <location>
        <begin position="9"/>
        <end position="138"/>
    </location>
</feature>
<dbReference type="InterPro" id="IPR032710">
    <property type="entry name" value="NTF2-like_dom_sf"/>
</dbReference>
<sequence length="158" mass="17806">MPYQPTASTLNAVRNTLSNYCIALDTKNFSLLHSVFTKDVVCDYTAVSPTNPSIIGIEKFLERIQIILEGRITQHALSTQRLEFSEDEGEEVVCDAMTYFIANTFTTEDGELNHVSVFGYYVDKLKEVGGKWLIFERKVNSFHPRIKNSSTIAPSPGY</sequence>
<dbReference type="AlphaFoldDB" id="A0A517LH35"/>
<accession>A0A517LH35</accession>
<dbReference type="Proteomes" id="UP000316270">
    <property type="component" value="Chromosome 12"/>
</dbReference>
<evidence type="ECO:0000259" key="1">
    <source>
        <dbReference type="Pfam" id="PF13577"/>
    </source>
</evidence>
<evidence type="ECO:0000313" key="3">
    <source>
        <dbReference type="Proteomes" id="UP000316270"/>
    </source>
</evidence>
<proteinExistence type="predicted"/>